<dbReference type="EMBL" id="CP021455">
    <property type="protein sequence ID" value="ARU05555.1"/>
    <property type="molecule type" value="Genomic_DNA"/>
</dbReference>
<evidence type="ECO:0000313" key="3">
    <source>
        <dbReference type="Proteomes" id="UP000196138"/>
    </source>
</evidence>
<dbReference type="AlphaFoldDB" id="A0A1Y0EPI2"/>
<dbReference type="Pfam" id="PF03401">
    <property type="entry name" value="TctC"/>
    <property type="match status" value="1"/>
</dbReference>
<dbReference type="OrthoDB" id="8652032at2"/>
<name>A0A1Y0EPI2_9BURK</name>
<accession>A0A1Y0EPI2</accession>
<dbReference type="InterPro" id="IPR006311">
    <property type="entry name" value="TAT_signal"/>
</dbReference>
<sequence>MQRRDALRAAALGTLGGLASGWLTPAQAQASALNVIMPIGGGTGADTSTRLLADVIGRELKRSVVIENKPGADTMIATQHVLSGSSDGSRVLFTSPSNMVIVPLVNKRLNFNPAAQLQPVITAMRGGTSLVVKSGRFKDLAEFVAAAKRAPGQVSLATYGGHYYKLLGLMIQRELGIELNLAPYKDPAPAVNDVVGGNVDAMLSDASGAREFFRAGKTHILAQTHGRRPQAFHDVPTFQELGHPGLVAYIWTGFAVKAGTPPEVVAQLYQSFSRALKSKEYVDYMAANSSGAEVVDLDPEQTRQYLDAERKRFAALIDKTGYTA</sequence>
<dbReference type="Gene3D" id="3.40.190.10">
    <property type="entry name" value="Periplasmic binding protein-like II"/>
    <property type="match status" value="1"/>
</dbReference>
<dbReference type="PIRSF" id="PIRSF017082">
    <property type="entry name" value="YflP"/>
    <property type="match status" value="1"/>
</dbReference>
<dbReference type="PANTHER" id="PTHR42928">
    <property type="entry name" value="TRICARBOXYLATE-BINDING PROTEIN"/>
    <property type="match status" value="1"/>
</dbReference>
<evidence type="ECO:0000256" key="1">
    <source>
        <dbReference type="ARBA" id="ARBA00006987"/>
    </source>
</evidence>
<reference evidence="2 3" key="1">
    <citation type="submission" date="2017-05" db="EMBL/GenBank/DDBJ databases">
        <authorList>
            <person name="Song R."/>
            <person name="Chenine A.L."/>
            <person name="Ruprecht R.M."/>
        </authorList>
    </citation>
    <scope>NUCLEOTIDE SEQUENCE [LARGE SCALE GENOMIC DNA]</scope>
    <source>
        <strain evidence="2 3">DSM 26136</strain>
    </source>
</reference>
<dbReference type="CDD" id="cd07012">
    <property type="entry name" value="PBP2_Bug_TTT"/>
    <property type="match status" value="1"/>
</dbReference>
<dbReference type="RefSeq" id="WP_087281837.1">
    <property type="nucleotide sequence ID" value="NZ_CP021455.1"/>
</dbReference>
<organism evidence="2 3">
    <name type="scientific">Comamonas serinivorans</name>
    <dbReference type="NCBI Taxonomy" id="1082851"/>
    <lineage>
        <taxon>Bacteria</taxon>
        <taxon>Pseudomonadati</taxon>
        <taxon>Pseudomonadota</taxon>
        <taxon>Betaproteobacteria</taxon>
        <taxon>Burkholderiales</taxon>
        <taxon>Comamonadaceae</taxon>
        <taxon>Comamonas</taxon>
    </lineage>
</organism>
<gene>
    <name evidence="2" type="ORF">CCO03_13465</name>
</gene>
<dbReference type="Gene3D" id="3.40.190.150">
    <property type="entry name" value="Bordetella uptake gene, domain 1"/>
    <property type="match status" value="1"/>
</dbReference>
<dbReference type="Proteomes" id="UP000196138">
    <property type="component" value="Chromosome"/>
</dbReference>
<dbReference type="KEGG" id="cser:CCO03_13465"/>
<dbReference type="InterPro" id="IPR005064">
    <property type="entry name" value="BUG"/>
</dbReference>
<dbReference type="InterPro" id="IPR042100">
    <property type="entry name" value="Bug_dom1"/>
</dbReference>
<dbReference type="SUPFAM" id="SSF53850">
    <property type="entry name" value="Periplasmic binding protein-like II"/>
    <property type="match status" value="1"/>
</dbReference>
<comment type="similarity">
    <text evidence="1">Belongs to the UPF0065 (bug) family.</text>
</comment>
<keyword evidence="3" id="KW-1185">Reference proteome</keyword>
<evidence type="ECO:0008006" key="4">
    <source>
        <dbReference type="Google" id="ProtNLM"/>
    </source>
</evidence>
<dbReference type="PROSITE" id="PS51318">
    <property type="entry name" value="TAT"/>
    <property type="match status" value="1"/>
</dbReference>
<dbReference type="PANTHER" id="PTHR42928:SF5">
    <property type="entry name" value="BLR1237 PROTEIN"/>
    <property type="match status" value="1"/>
</dbReference>
<evidence type="ECO:0000313" key="2">
    <source>
        <dbReference type="EMBL" id="ARU05555.1"/>
    </source>
</evidence>
<proteinExistence type="inferred from homology"/>
<protein>
    <recommendedName>
        <fullName evidence="4">ABC transporter substrate-binding protein</fullName>
    </recommendedName>
</protein>